<dbReference type="RefSeq" id="WP_052445862.1">
    <property type="nucleotide sequence ID" value="NZ_FNGU01000004.1"/>
</dbReference>
<dbReference type="GO" id="GO:0003677">
    <property type="term" value="F:DNA binding"/>
    <property type="evidence" value="ECO:0007669"/>
    <property type="project" value="InterPro"/>
</dbReference>
<dbReference type="CDD" id="cd00093">
    <property type="entry name" value="HTH_XRE"/>
    <property type="match status" value="1"/>
</dbReference>
<dbReference type="PROSITE" id="PS50943">
    <property type="entry name" value="HTH_CROC1"/>
    <property type="match status" value="1"/>
</dbReference>
<dbReference type="OrthoDB" id="9805309at2"/>
<accession>A0A1G9QQ70</accession>
<dbReference type="Gene3D" id="1.10.260.40">
    <property type="entry name" value="lambda repressor-like DNA-binding domains"/>
    <property type="match status" value="1"/>
</dbReference>
<organism evidence="2 3">
    <name type="scientific">Geoalkalibacter ferrihydriticus</name>
    <dbReference type="NCBI Taxonomy" id="392333"/>
    <lineage>
        <taxon>Bacteria</taxon>
        <taxon>Pseudomonadati</taxon>
        <taxon>Thermodesulfobacteriota</taxon>
        <taxon>Desulfuromonadia</taxon>
        <taxon>Desulfuromonadales</taxon>
        <taxon>Geoalkalibacteraceae</taxon>
        <taxon>Geoalkalibacter</taxon>
    </lineage>
</organism>
<dbReference type="InterPro" id="IPR001387">
    <property type="entry name" value="Cro/C1-type_HTH"/>
</dbReference>
<evidence type="ECO:0000313" key="3">
    <source>
        <dbReference type="Proteomes" id="UP000182146"/>
    </source>
</evidence>
<dbReference type="STRING" id="392333.SAMN05660860_01847"/>
<dbReference type="AlphaFoldDB" id="A0A1G9QQ70"/>
<name>A0A1G9QQ70_9BACT</name>
<gene>
    <name evidence="2" type="ORF">SAMN05660860_01847</name>
</gene>
<sequence>MIKFKLGQLIKKFEIENCRSLSLEEITKKTGIHRSTLSKIINNRECNITLYNIDCLCEFFDCAIEELIEREPGLSEMMKEKLKKRLE</sequence>
<dbReference type="EMBL" id="FNGU01000004">
    <property type="protein sequence ID" value="SDM12435.1"/>
    <property type="molecule type" value="Genomic_DNA"/>
</dbReference>
<dbReference type="Pfam" id="PF13443">
    <property type="entry name" value="HTH_26"/>
    <property type="match status" value="1"/>
</dbReference>
<evidence type="ECO:0000259" key="1">
    <source>
        <dbReference type="PROSITE" id="PS50943"/>
    </source>
</evidence>
<evidence type="ECO:0000313" key="2">
    <source>
        <dbReference type="EMBL" id="SDM12435.1"/>
    </source>
</evidence>
<dbReference type="SUPFAM" id="SSF47413">
    <property type="entry name" value="lambda repressor-like DNA-binding domains"/>
    <property type="match status" value="1"/>
</dbReference>
<dbReference type="InterPro" id="IPR010982">
    <property type="entry name" value="Lambda_DNA-bd_dom_sf"/>
</dbReference>
<protein>
    <submittedName>
        <fullName evidence="2">Putative transcriptional regulator</fullName>
    </submittedName>
</protein>
<feature type="domain" description="HTH cro/C1-type" evidence="1">
    <location>
        <begin position="19"/>
        <end position="67"/>
    </location>
</feature>
<reference evidence="2 3" key="1">
    <citation type="submission" date="2016-10" db="EMBL/GenBank/DDBJ databases">
        <authorList>
            <person name="de Groot N.N."/>
        </authorList>
    </citation>
    <scope>NUCLEOTIDE SEQUENCE [LARGE SCALE GENOMIC DNA]</scope>
    <source>
        <strain evidence="2 3">DSM 17813</strain>
    </source>
</reference>
<dbReference type="Proteomes" id="UP000182146">
    <property type="component" value="Unassembled WGS sequence"/>
</dbReference>
<proteinExistence type="predicted"/>